<comment type="caution">
    <text evidence="2">The sequence shown here is derived from an EMBL/GenBank/DDBJ whole genome shotgun (WGS) entry which is preliminary data.</text>
</comment>
<dbReference type="SUPFAM" id="SSF54665">
    <property type="entry name" value="CO dehydrogenase molybdoprotein N-domain-like"/>
    <property type="match status" value="1"/>
</dbReference>
<evidence type="ECO:0000313" key="3">
    <source>
        <dbReference type="Proteomes" id="UP001597369"/>
    </source>
</evidence>
<dbReference type="EMBL" id="JBHUHV010000037">
    <property type="protein sequence ID" value="MFD2067459.1"/>
    <property type="molecule type" value="Genomic_DNA"/>
</dbReference>
<dbReference type="InterPro" id="IPR046867">
    <property type="entry name" value="AldOxase/xan_DH_MoCoBD2"/>
</dbReference>
<dbReference type="InterPro" id="IPR008274">
    <property type="entry name" value="AldOxase/xan_DH_MoCoBD1"/>
</dbReference>
<accession>A0ABW4WXV4</accession>
<dbReference type="SUPFAM" id="SSF56003">
    <property type="entry name" value="Molybdenum cofactor-binding domain"/>
    <property type="match status" value="1"/>
</dbReference>
<dbReference type="Gene3D" id="3.30.365.10">
    <property type="entry name" value="Aldehyde oxidase/xanthine dehydrogenase, molybdopterin binding domain"/>
    <property type="match status" value="4"/>
</dbReference>
<dbReference type="Pfam" id="PF01315">
    <property type="entry name" value="Ald_Xan_dh_C"/>
    <property type="match status" value="1"/>
</dbReference>
<keyword evidence="3" id="KW-1185">Reference proteome</keyword>
<proteinExistence type="predicted"/>
<dbReference type="RefSeq" id="WP_229958283.1">
    <property type="nucleotide sequence ID" value="NZ_JAJJWI010000002.1"/>
</dbReference>
<protein>
    <submittedName>
        <fullName evidence="2">Xanthine dehydrogenase family protein molybdopterin-binding subunit</fullName>
    </submittedName>
</protein>
<name>A0ABW4WXV4_9BACT</name>
<feature type="domain" description="Aldehyde oxidase/xanthine dehydrogenase a/b hammerhead" evidence="1">
    <location>
        <begin position="25"/>
        <end position="140"/>
    </location>
</feature>
<evidence type="ECO:0000259" key="1">
    <source>
        <dbReference type="SMART" id="SM01008"/>
    </source>
</evidence>
<dbReference type="Pfam" id="PF20256">
    <property type="entry name" value="MoCoBD_2"/>
    <property type="match status" value="1"/>
</dbReference>
<dbReference type="PANTHER" id="PTHR11908">
    <property type="entry name" value="XANTHINE DEHYDROGENASE"/>
    <property type="match status" value="1"/>
</dbReference>
<sequence length="736" mass="80923">MKKAVKTKVEMGDPLNRVEGLLKVTGGAKYAAEYNLPDETHGVLVTSTITKGRIKSINTKAAENAPGVLAVITHENAPDVPGYNASVDNEGSRVYGQQFRLFFDDKIYHNYQPVALAIADTFARADYAASLVEVEYEEESHVTDIRDDLSKAIKPEHHNDYSRGQAGAYKAAPVIIEQEYQTPIQVHNPMEPHVTTAVWESEDKVTVYNKTQATKISHKEIAKSFDLKEENVRAHSPFVGGAFGSSSRVWPQEMAAIMGAKVTGRPVQVMLKRDQVFNMVGYRPRSVQKFCIGSTADGTLTGITHNAYGTTSQYEQFTERLLDPTKSMYSCPNLDTTYRLVQLDMSTPCWTRGPGETSGSFPLESAVDELAYALGMDPLALRLKNYAEKDPENNKPWSSKYLNECYERGAERFGWNKRNPEPRSMRDGDWLVGMGMASGIYKAVRDRAMARAKLFPDGSLLVQSAVADTGPGSATIFTQIAADVMGTDMEKTRFEWGDSTLPYAPGQFGSHTTASVGSAVYDVCTALKQRLQQLASAAVQQAGPEDLVFGNGHIRLKQSSVSLRYTDILKQHNLPELEVIKESDSNPSMNNYSGKSFCANFVEVRVHSSTGEVRVNRVISVVDAGKIMNHKTAQSQVYGSVVWGIGIALMEEGIIDHRFGRHINNDLAKYHVPVSADVPAIEVILIDKEDPVLDPMGAKGMGEIPLIGFTAAVANAVYHATGKRIRELPITPDKLI</sequence>
<reference evidence="3" key="1">
    <citation type="journal article" date="2019" name="Int. J. Syst. Evol. Microbiol.">
        <title>The Global Catalogue of Microorganisms (GCM) 10K type strain sequencing project: providing services to taxonomists for standard genome sequencing and annotation.</title>
        <authorList>
            <consortium name="The Broad Institute Genomics Platform"/>
            <consortium name="The Broad Institute Genome Sequencing Center for Infectious Disease"/>
            <person name="Wu L."/>
            <person name="Ma J."/>
        </authorList>
    </citation>
    <scope>NUCLEOTIDE SEQUENCE [LARGE SCALE GENOMIC DNA]</scope>
    <source>
        <strain evidence="3">JCM 16545</strain>
    </source>
</reference>
<evidence type="ECO:0000313" key="2">
    <source>
        <dbReference type="EMBL" id="MFD2067459.1"/>
    </source>
</evidence>
<dbReference type="Gene3D" id="3.90.1170.50">
    <property type="entry name" value="Aldehyde oxidase/xanthine dehydrogenase, a/b hammerhead"/>
    <property type="match status" value="1"/>
</dbReference>
<dbReference type="InterPro" id="IPR036856">
    <property type="entry name" value="Ald_Oxase/Xan_DH_a/b_sf"/>
</dbReference>
<dbReference type="SMART" id="SM01008">
    <property type="entry name" value="Ald_Xan_dh_C"/>
    <property type="match status" value="1"/>
</dbReference>
<gene>
    <name evidence="2" type="ORF">ACFSKU_11240</name>
</gene>
<dbReference type="InterPro" id="IPR037165">
    <property type="entry name" value="AldOxase/xan_DH_Mopterin-bd_sf"/>
</dbReference>
<dbReference type="InterPro" id="IPR016208">
    <property type="entry name" value="Ald_Oxase/xanthine_DH-like"/>
</dbReference>
<dbReference type="Pfam" id="PF02738">
    <property type="entry name" value="MoCoBD_1"/>
    <property type="match status" value="1"/>
</dbReference>
<organism evidence="2 3">
    <name type="scientific">Pontibacter silvestris</name>
    <dbReference type="NCBI Taxonomy" id="2305183"/>
    <lineage>
        <taxon>Bacteria</taxon>
        <taxon>Pseudomonadati</taxon>
        <taxon>Bacteroidota</taxon>
        <taxon>Cytophagia</taxon>
        <taxon>Cytophagales</taxon>
        <taxon>Hymenobacteraceae</taxon>
        <taxon>Pontibacter</taxon>
    </lineage>
</organism>
<dbReference type="PANTHER" id="PTHR11908:SF153">
    <property type="entry name" value="DEHYDROGENASE"/>
    <property type="match status" value="1"/>
</dbReference>
<dbReference type="Proteomes" id="UP001597369">
    <property type="component" value="Unassembled WGS sequence"/>
</dbReference>
<dbReference type="InterPro" id="IPR000674">
    <property type="entry name" value="Ald_Oxase/Xan_DH_a/b"/>
</dbReference>